<sequence length="180" mass="20656">MLPLHTHEEAMSLPSDEIRNQLYDYVTDNDAIKISKVDNNVLSERLCNEKIGVPSFGLAHLCREIHAEFSPLFIARITFVIRGDNINAFIDSIIFPKDTDPVGDEVFTLDLKPLLQISQLAEDISLVFKQTVFIQRLKCLMQKEQVQDRTLQELLEEMLGIRYFTAFIGFAEQAIPWITL</sequence>
<accession>A0A1Y2LVE6</accession>
<evidence type="ECO:0000313" key="2">
    <source>
        <dbReference type="Proteomes" id="UP000193240"/>
    </source>
</evidence>
<reference evidence="1 2" key="1">
    <citation type="journal article" date="2017" name="Genome Announc.">
        <title>Genome sequence of the saprophytic ascomycete Epicoccum nigrum ICMP 19927 strain isolated from New Zealand.</title>
        <authorList>
            <person name="Fokin M."/>
            <person name="Fleetwood D."/>
            <person name="Weir B.S."/>
            <person name="Villas-Boas S.G."/>
        </authorList>
    </citation>
    <scope>NUCLEOTIDE SEQUENCE [LARGE SCALE GENOMIC DNA]</scope>
    <source>
        <strain evidence="1 2">ICMP 19927</strain>
    </source>
</reference>
<proteinExistence type="predicted"/>
<dbReference type="InParanoid" id="A0A1Y2LVE6"/>
<dbReference type="EMBL" id="KZ107850">
    <property type="protein sequence ID" value="OSS46978.1"/>
    <property type="molecule type" value="Genomic_DNA"/>
</dbReference>
<name>A0A1Y2LVE6_EPING</name>
<evidence type="ECO:0000313" key="1">
    <source>
        <dbReference type="EMBL" id="OSS46978.1"/>
    </source>
</evidence>
<gene>
    <name evidence="1" type="ORF">B5807_08719</name>
</gene>
<protein>
    <submittedName>
        <fullName evidence="1">Uncharacterized protein</fullName>
    </submittedName>
</protein>
<keyword evidence="2" id="KW-1185">Reference proteome</keyword>
<organism evidence="1 2">
    <name type="scientific">Epicoccum nigrum</name>
    <name type="common">Soil fungus</name>
    <name type="synonym">Epicoccum purpurascens</name>
    <dbReference type="NCBI Taxonomy" id="105696"/>
    <lineage>
        <taxon>Eukaryota</taxon>
        <taxon>Fungi</taxon>
        <taxon>Dikarya</taxon>
        <taxon>Ascomycota</taxon>
        <taxon>Pezizomycotina</taxon>
        <taxon>Dothideomycetes</taxon>
        <taxon>Pleosporomycetidae</taxon>
        <taxon>Pleosporales</taxon>
        <taxon>Pleosporineae</taxon>
        <taxon>Didymellaceae</taxon>
        <taxon>Epicoccum</taxon>
    </lineage>
</organism>
<dbReference type="AlphaFoldDB" id="A0A1Y2LVE6"/>
<dbReference type="Proteomes" id="UP000193240">
    <property type="component" value="Unassembled WGS sequence"/>
</dbReference>